<dbReference type="AlphaFoldDB" id="A0A1J9QP49"/>
<accession>A0A1J9QP49</accession>
<comment type="caution">
    <text evidence="1">The sequence shown here is derived from an EMBL/GenBank/DDBJ whole genome shotgun (WGS) entry which is preliminary data.</text>
</comment>
<dbReference type="GeneID" id="31018461"/>
<evidence type="ECO:0000313" key="1">
    <source>
        <dbReference type="EMBL" id="OJD30225.1"/>
    </source>
</evidence>
<dbReference type="EMBL" id="MNUE01000064">
    <property type="protein sequence ID" value="OJD30225.1"/>
    <property type="molecule type" value="Genomic_DNA"/>
</dbReference>
<reference evidence="1 2" key="1">
    <citation type="submission" date="2016-10" db="EMBL/GenBank/DDBJ databases">
        <title>Proteomics and genomics reveal pathogen-plant mechanisms compatible with a hemibiotrophic lifestyle of Diplodia corticola.</title>
        <authorList>
            <person name="Fernandes I."/>
            <person name="De Jonge R."/>
            <person name="Van De Peer Y."/>
            <person name="Devreese B."/>
            <person name="Alves A."/>
            <person name="Esteves A.C."/>
        </authorList>
    </citation>
    <scope>NUCLEOTIDE SEQUENCE [LARGE SCALE GENOMIC DNA]</scope>
    <source>
        <strain evidence="1 2">CBS 112549</strain>
    </source>
</reference>
<evidence type="ECO:0000313" key="2">
    <source>
        <dbReference type="Proteomes" id="UP000183809"/>
    </source>
</evidence>
<sequence length="152" mass="16813">MLYWQTVSFTHYRTIAAFGKQSSVTNRSQVSRDLASISADVEGLRTLHPKSDYPTTAWDLPLHSRHNLRILMPPAPRGHILPLVRDQPVSDTSTFSVELSPVCTVPLTADGDGPWNVSKRAPATDPVTLFTTIEAHVGVTQVTAYEGLERFE</sequence>
<dbReference type="RefSeq" id="XP_020126485.1">
    <property type="nucleotide sequence ID" value="XM_020278200.1"/>
</dbReference>
<proteinExistence type="predicted"/>
<name>A0A1J9QP49_9PEZI</name>
<dbReference type="Proteomes" id="UP000183809">
    <property type="component" value="Unassembled WGS sequence"/>
</dbReference>
<organism evidence="1 2">
    <name type="scientific">Diplodia corticola</name>
    <dbReference type="NCBI Taxonomy" id="236234"/>
    <lineage>
        <taxon>Eukaryota</taxon>
        <taxon>Fungi</taxon>
        <taxon>Dikarya</taxon>
        <taxon>Ascomycota</taxon>
        <taxon>Pezizomycotina</taxon>
        <taxon>Dothideomycetes</taxon>
        <taxon>Dothideomycetes incertae sedis</taxon>
        <taxon>Botryosphaeriales</taxon>
        <taxon>Botryosphaeriaceae</taxon>
        <taxon>Diplodia</taxon>
    </lineage>
</organism>
<gene>
    <name evidence="1" type="ORF">BKCO1_6400046</name>
</gene>
<protein>
    <submittedName>
        <fullName evidence="1">Uncharacterized protein</fullName>
    </submittedName>
</protein>
<keyword evidence="2" id="KW-1185">Reference proteome</keyword>